<gene>
    <name evidence="3" type="ORF">SK803_12480</name>
</gene>
<dbReference type="Proteomes" id="UP001285521">
    <property type="component" value="Unassembled WGS sequence"/>
</dbReference>
<dbReference type="Gene3D" id="3.40.50.720">
    <property type="entry name" value="NAD(P)-binding Rossmann-like Domain"/>
    <property type="match status" value="1"/>
</dbReference>
<organism evidence="3 4">
    <name type="scientific">Lentzea miocenica</name>
    <dbReference type="NCBI Taxonomy" id="3095431"/>
    <lineage>
        <taxon>Bacteria</taxon>
        <taxon>Bacillati</taxon>
        <taxon>Actinomycetota</taxon>
        <taxon>Actinomycetes</taxon>
        <taxon>Pseudonocardiales</taxon>
        <taxon>Pseudonocardiaceae</taxon>
        <taxon>Lentzea</taxon>
    </lineage>
</organism>
<dbReference type="PRINTS" id="PR00081">
    <property type="entry name" value="GDHRDH"/>
</dbReference>
<dbReference type="InterPro" id="IPR002347">
    <property type="entry name" value="SDR_fam"/>
</dbReference>
<evidence type="ECO:0000256" key="1">
    <source>
        <dbReference type="ARBA" id="ARBA00006484"/>
    </source>
</evidence>
<evidence type="ECO:0000313" key="3">
    <source>
        <dbReference type="EMBL" id="MDX8031035.1"/>
    </source>
</evidence>
<dbReference type="Pfam" id="PF00106">
    <property type="entry name" value="adh_short"/>
    <property type="match status" value="1"/>
</dbReference>
<name>A0ABU4SYR5_9PSEU</name>
<reference evidence="3 4" key="1">
    <citation type="submission" date="2023-11" db="EMBL/GenBank/DDBJ databases">
        <title>Lentzea sokolovensis, sp. nov., Lentzea kristufkii, sp. nov., and Lentzea miocenensis, sp. nov., rare actinobacteria from Sokolov Coal Basin, Miocene lacustrine sediment, Czech Republic.</title>
        <authorList>
            <person name="Lara A."/>
            <person name="Kotroba L."/>
            <person name="Nouioui I."/>
            <person name="Neumann-Schaal M."/>
            <person name="Mast Y."/>
            <person name="Chronakova A."/>
        </authorList>
    </citation>
    <scope>NUCLEOTIDE SEQUENCE [LARGE SCALE GENOMIC DNA]</scope>
    <source>
        <strain evidence="3 4">BCCO 10_0856</strain>
    </source>
</reference>
<proteinExistence type="inferred from homology"/>
<protein>
    <submittedName>
        <fullName evidence="3">SDR family NAD(P)-dependent oxidoreductase</fullName>
    </submittedName>
</protein>
<dbReference type="EMBL" id="JAXAVW010000009">
    <property type="protein sequence ID" value="MDX8031035.1"/>
    <property type="molecule type" value="Genomic_DNA"/>
</dbReference>
<evidence type="ECO:0000256" key="2">
    <source>
        <dbReference type="ARBA" id="ARBA00023002"/>
    </source>
</evidence>
<dbReference type="PANTHER" id="PTHR42760">
    <property type="entry name" value="SHORT-CHAIN DEHYDROGENASES/REDUCTASES FAMILY MEMBER"/>
    <property type="match status" value="1"/>
</dbReference>
<dbReference type="InterPro" id="IPR036291">
    <property type="entry name" value="NAD(P)-bd_dom_sf"/>
</dbReference>
<comment type="similarity">
    <text evidence="1">Belongs to the short-chain dehydrogenases/reductases (SDR) family.</text>
</comment>
<sequence length="234" mass="24610">MTSDIAPDGKVALVTGANRGTGLAIATRLEKAGMSVWRLNRTATGHEREVVADLSDVDAVEAAVGTVVDRAGRLDLVVHNAVERYFASVAAFDTSEWQHALTVNLTSVLVAIRAALPALRASRGQIVLMGSHAGTHFFEQGASYCATKAALKAVCEVLLLEERPHGVRTTLVSPGAIANLDGDESEFKMSTDSVAAFVAWLAVAPTDMVAGEIELRPSVLPAPLVTGLDRLQAV</sequence>
<keyword evidence="2" id="KW-0560">Oxidoreductase</keyword>
<comment type="caution">
    <text evidence="3">The sequence shown here is derived from an EMBL/GenBank/DDBJ whole genome shotgun (WGS) entry which is preliminary data.</text>
</comment>
<dbReference type="PANTHER" id="PTHR42760:SF133">
    <property type="entry name" value="3-OXOACYL-[ACYL-CARRIER-PROTEIN] REDUCTASE"/>
    <property type="match status" value="1"/>
</dbReference>
<dbReference type="SUPFAM" id="SSF51735">
    <property type="entry name" value="NAD(P)-binding Rossmann-fold domains"/>
    <property type="match status" value="1"/>
</dbReference>
<evidence type="ECO:0000313" key="4">
    <source>
        <dbReference type="Proteomes" id="UP001285521"/>
    </source>
</evidence>
<keyword evidence="4" id="KW-1185">Reference proteome</keyword>
<dbReference type="RefSeq" id="WP_319966101.1">
    <property type="nucleotide sequence ID" value="NZ_JAXAVW010000009.1"/>
</dbReference>
<accession>A0ABU4SYR5</accession>
<reference evidence="3 4" key="2">
    <citation type="submission" date="2023-11" db="EMBL/GenBank/DDBJ databases">
        <authorList>
            <person name="Lara A.C."/>
            <person name="Chronakova A."/>
        </authorList>
    </citation>
    <scope>NUCLEOTIDE SEQUENCE [LARGE SCALE GENOMIC DNA]</scope>
    <source>
        <strain evidence="3 4">BCCO 10_0856</strain>
    </source>
</reference>